<dbReference type="Proteomes" id="UP000008152">
    <property type="component" value="Chromosome II"/>
</dbReference>
<reference evidence="1 2" key="1">
    <citation type="submission" date="2007-08" db="EMBL/GenBank/DDBJ databases">
        <authorList>
            <consortium name="The Vibrio harveyi Genome Sequencing Project"/>
            <person name="Bassler B."/>
            <person name="Clifton S.W."/>
            <person name="Fulton L."/>
            <person name="Delehaunty K."/>
            <person name="Fronick C."/>
            <person name="Harrison M."/>
            <person name="Markivic C."/>
            <person name="Fulton R."/>
            <person name="Tin-Wollam A.-M."/>
            <person name="Shah N."/>
            <person name="Pepin K."/>
            <person name="Nash W."/>
            <person name="Thiruvilangam P."/>
            <person name="Bhonagiri V."/>
            <person name="Waters C."/>
            <person name="Tu K.C."/>
            <person name="Irgon J."/>
            <person name="Wilson R.K."/>
        </authorList>
    </citation>
    <scope>NUCLEOTIDE SEQUENCE [LARGE SCALE GENOMIC DNA]</scope>
    <source>
        <strain evidence="2">ATCC BAA-1116 / BB120</strain>
    </source>
</reference>
<dbReference type="Gene3D" id="3.90.1240.10">
    <property type="entry name" value="Metalloproteases ('zincins'), catalytic domain like"/>
    <property type="match status" value="1"/>
</dbReference>
<dbReference type="KEGG" id="vha:VIBHAR_05070"/>
<sequence>MNECQNVFLENVNNVTLYLKTTMKILFAIAPLFLSMSVEASVYFGPPDGENIIDIGSKDGYLFKVENGIYVQAHSEEFVLGIATLFENLKQTRTGRAIINQNSHYAPIALPNKERALAFHTEGLVDGTIEKIHVVIRPPRGGKQFVTEPLIASPEFVNYQSNGLGVPAVIYFDIDNAVLIPGNSTIIEPSIALGHELIHARDYLTGGLPTGTQRIRHRAPVAGTTHNGEEFTEGEVVEFNLMKREIEATGLSYQKGSTRLKTLTTTRQSSIERRESVMNVWEEALKNKSVSKADYARVKTNIQRLKSEVPVSEYHLSKEFGNQARDMYWPGSMIEYSSTPTDITLKSVKQTTSGVLSSTALSTTKVSEALHSSPQSLLLISTSLIERKNGFPKLDKVLRTALELAIKADRKVILLEGDNFSSLTEVEKRLIVATIEKAADSIKKGNTPSSVIQIKADEISNEGRDWLTQADQVVLISTNDDISALTMSENIAGSSQKLLVNRIVRSAQPNPSVIYANRLRWSKLAEKDNVTLVANSTLPKSKKCWSL</sequence>
<evidence type="ECO:0000313" key="1">
    <source>
        <dbReference type="EMBL" id="ABU72977.1"/>
    </source>
</evidence>
<dbReference type="EMBL" id="CP000790">
    <property type="protein sequence ID" value="ABU72977.1"/>
    <property type="molecule type" value="Genomic_DNA"/>
</dbReference>
<protein>
    <submittedName>
        <fullName evidence="1">Uncharacterized protein</fullName>
    </submittedName>
</protein>
<dbReference type="PATRIC" id="fig|338187.25.peg.5142"/>
<evidence type="ECO:0000313" key="2">
    <source>
        <dbReference type="Proteomes" id="UP000008152"/>
    </source>
</evidence>
<gene>
    <name evidence="1" type="ordered locus">VIBHAR_05070</name>
</gene>
<proteinExistence type="predicted"/>
<dbReference type="AlphaFoldDB" id="A7N358"/>
<accession>A7N358</accession>
<name>A7N358_VIBC1</name>
<organism evidence="1 2">
    <name type="scientific">Vibrio campbellii (strain ATCC BAA-1116)</name>
    <dbReference type="NCBI Taxonomy" id="2902295"/>
    <lineage>
        <taxon>Bacteria</taxon>
        <taxon>Pseudomonadati</taxon>
        <taxon>Pseudomonadota</taxon>
        <taxon>Gammaproteobacteria</taxon>
        <taxon>Vibrionales</taxon>
        <taxon>Vibrionaceae</taxon>
        <taxon>Vibrio</taxon>
    </lineage>
</organism>